<sequence>MRVFCLTLFVLFVPQVVCLFETFSSECGCKNELQTFARQLQSVQDAVTNVTANVTSMQGLIDTLVKKQSALLTQISQLNRTLHSPKAIVFTAQLAKDTGILGPNQYVVFDHVVTNNGGGYDVQTGTFVAPVTGTYIFYVSITNFNQTDASVQLVKNGHHLLTITSSASVTFHNAVNPETNTHVVTVGLHAGDHVGVQNAGKFDSNERLLASPLTSFSGQLISPVF</sequence>
<dbReference type="InterPro" id="IPR050822">
    <property type="entry name" value="Cerebellin_Synaptic_Org"/>
</dbReference>
<evidence type="ECO:0000256" key="1">
    <source>
        <dbReference type="ARBA" id="ARBA00004613"/>
    </source>
</evidence>
<dbReference type="OrthoDB" id="10071402at2759"/>
<dbReference type="AlphaFoldDB" id="A0A9D4I4A9"/>
<dbReference type="EMBL" id="JAIWYP010000010">
    <property type="protein sequence ID" value="KAH3747685.1"/>
    <property type="molecule type" value="Genomic_DNA"/>
</dbReference>
<dbReference type="Pfam" id="PF00386">
    <property type="entry name" value="C1q"/>
    <property type="match status" value="1"/>
</dbReference>
<dbReference type="GO" id="GO:0005576">
    <property type="term" value="C:extracellular region"/>
    <property type="evidence" value="ECO:0007669"/>
    <property type="project" value="UniProtKB-SubCell"/>
</dbReference>
<comment type="subcellular location">
    <subcellularLocation>
        <location evidence="1">Secreted</location>
    </subcellularLocation>
</comment>
<keyword evidence="2" id="KW-0964">Secreted</keyword>
<feature type="signal peptide" evidence="4">
    <location>
        <begin position="1"/>
        <end position="18"/>
    </location>
</feature>
<evidence type="ECO:0000256" key="2">
    <source>
        <dbReference type="ARBA" id="ARBA00022525"/>
    </source>
</evidence>
<accession>A0A9D4I4A9</accession>
<dbReference type="InterPro" id="IPR001073">
    <property type="entry name" value="C1q_dom"/>
</dbReference>
<keyword evidence="7" id="KW-1185">Reference proteome</keyword>
<gene>
    <name evidence="6" type="ORF">DPMN_182114</name>
</gene>
<evidence type="ECO:0000259" key="5">
    <source>
        <dbReference type="PROSITE" id="PS50871"/>
    </source>
</evidence>
<evidence type="ECO:0000256" key="4">
    <source>
        <dbReference type="SAM" id="SignalP"/>
    </source>
</evidence>
<reference evidence="6" key="1">
    <citation type="journal article" date="2019" name="bioRxiv">
        <title>The Genome of the Zebra Mussel, Dreissena polymorpha: A Resource for Invasive Species Research.</title>
        <authorList>
            <person name="McCartney M.A."/>
            <person name="Auch B."/>
            <person name="Kono T."/>
            <person name="Mallez S."/>
            <person name="Zhang Y."/>
            <person name="Obille A."/>
            <person name="Becker A."/>
            <person name="Abrahante J.E."/>
            <person name="Garbe J."/>
            <person name="Badalamenti J.P."/>
            <person name="Herman A."/>
            <person name="Mangelson H."/>
            <person name="Liachko I."/>
            <person name="Sullivan S."/>
            <person name="Sone E.D."/>
            <person name="Koren S."/>
            <person name="Silverstein K.A.T."/>
            <person name="Beckman K.B."/>
            <person name="Gohl D.M."/>
        </authorList>
    </citation>
    <scope>NUCLEOTIDE SEQUENCE</scope>
    <source>
        <strain evidence="6">Duluth1</strain>
        <tissue evidence="6">Whole animal</tissue>
    </source>
</reference>
<dbReference type="PRINTS" id="PR00007">
    <property type="entry name" value="COMPLEMNTC1Q"/>
</dbReference>
<feature type="chain" id="PRO_5039084868" description="C1q domain-containing protein" evidence="4">
    <location>
        <begin position="19"/>
        <end position="225"/>
    </location>
</feature>
<dbReference type="PROSITE" id="PS50871">
    <property type="entry name" value="C1Q"/>
    <property type="match status" value="1"/>
</dbReference>
<evidence type="ECO:0000313" key="7">
    <source>
        <dbReference type="Proteomes" id="UP000828390"/>
    </source>
</evidence>
<dbReference type="InterPro" id="IPR008983">
    <property type="entry name" value="Tumour_necrosis_fac-like_dom"/>
</dbReference>
<protein>
    <recommendedName>
        <fullName evidence="5">C1q domain-containing protein</fullName>
    </recommendedName>
</protein>
<dbReference type="Proteomes" id="UP000828390">
    <property type="component" value="Unassembled WGS sequence"/>
</dbReference>
<reference evidence="6" key="2">
    <citation type="submission" date="2020-11" db="EMBL/GenBank/DDBJ databases">
        <authorList>
            <person name="McCartney M.A."/>
            <person name="Auch B."/>
            <person name="Kono T."/>
            <person name="Mallez S."/>
            <person name="Becker A."/>
            <person name="Gohl D.M."/>
            <person name="Silverstein K.A.T."/>
            <person name="Koren S."/>
            <person name="Bechman K.B."/>
            <person name="Herman A."/>
            <person name="Abrahante J.E."/>
            <person name="Garbe J."/>
        </authorList>
    </citation>
    <scope>NUCLEOTIDE SEQUENCE</scope>
    <source>
        <strain evidence="6">Duluth1</strain>
        <tissue evidence="6">Whole animal</tissue>
    </source>
</reference>
<feature type="domain" description="C1q" evidence="5">
    <location>
        <begin position="83"/>
        <end position="225"/>
    </location>
</feature>
<organism evidence="6 7">
    <name type="scientific">Dreissena polymorpha</name>
    <name type="common">Zebra mussel</name>
    <name type="synonym">Mytilus polymorpha</name>
    <dbReference type="NCBI Taxonomy" id="45954"/>
    <lineage>
        <taxon>Eukaryota</taxon>
        <taxon>Metazoa</taxon>
        <taxon>Spiralia</taxon>
        <taxon>Lophotrochozoa</taxon>
        <taxon>Mollusca</taxon>
        <taxon>Bivalvia</taxon>
        <taxon>Autobranchia</taxon>
        <taxon>Heteroconchia</taxon>
        <taxon>Euheterodonta</taxon>
        <taxon>Imparidentia</taxon>
        <taxon>Neoheterodontei</taxon>
        <taxon>Myida</taxon>
        <taxon>Dreissenoidea</taxon>
        <taxon>Dreissenidae</taxon>
        <taxon>Dreissena</taxon>
    </lineage>
</organism>
<proteinExistence type="predicted"/>
<dbReference type="PANTHER" id="PTHR22923:SF116">
    <property type="entry name" value="C1Q DOMAIN-CONTAINING PROTEIN"/>
    <property type="match status" value="1"/>
</dbReference>
<dbReference type="Gene3D" id="2.60.120.40">
    <property type="match status" value="1"/>
</dbReference>
<comment type="caution">
    <text evidence="6">The sequence shown here is derived from an EMBL/GenBank/DDBJ whole genome shotgun (WGS) entry which is preliminary data.</text>
</comment>
<dbReference type="SUPFAM" id="SSF49842">
    <property type="entry name" value="TNF-like"/>
    <property type="match status" value="1"/>
</dbReference>
<dbReference type="SMART" id="SM00110">
    <property type="entry name" value="C1Q"/>
    <property type="match status" value="1"/>
</dbReference>
<dbReference type="PANTHER" id="PTHR22923">
    <property type="entry name" value="CEREBELLIN-RELATED"/>
    <property type="match status" value="1"/>
</dbReference>
<evidence type="ECO:0000256" key="3">
    <source>
        <dbReference type="ARBA" id="ARBA00022729"/>
    </source>
</evidence>
<name>A0A9D4I4A9_DREPO</name>
<evidence type="ECO:0000313" key="6">
    <source>
        <dbReference type="EMBL" id="KAH3747685.1"/>
    </source>
</evidence>
<keyword evidence="3 4" id="KW-0732">Signal</keyword>